<accession>A0AA40GBZ1</accession>
<keyword evidence="2" id="KW-1185">Reference proteome</keyword>
<name>A0AA40GBZ1_9HYME</name>
<proteinExistence type="predicted"/>
<evidence type="ECO:0000313" key="1">
    <source>
        <dbReference type="EMBL" id="KAK1134952.1"/>
    </source>
</evidence>
<dbReference type="EMBL" id="JAHYIQ010000002">
    <property type="protein sequence ID" value="KAK1134952.1"/>
    <property type="molecule type" value="Genomic_DNA"/>
</dbReference>
<dbReference type="Proteomes" id="UP001177670">
    <property type="component" value="Unassembled WGS sequence"/>
</dbReference>
<sequence>MPVTHRTPRAVLNIKPINRRGGAVTDGRGHLATPPIDAESEPVQASFAVALPWREGEEGSCAGSAAAATLSPKLEARTGVQMRSGF</sequence>
<comment type="caution">
    <text evidence="1">The sequence shown here is derived from an EMBL/GenBank/DDBJ whole genome shotgun (WGS) entry which is preliminary data.</text>
</comment>
<reference evidence="1" key="1">
    <citation type="submission" date="2021-10" db="EMBL/GenBank/DDBJ databases">
        <title>Melipona bicolor Genome sequencing and assembly.</title>
        <authorList>
            <person name="Araujo N.S."/>
            <person name="Arias M.C."/>
        </authorList>
    </citation>
    <scope>NUCLEOTIDE SEQUENCE</scope>
    <source>
        <strain evidence="1">USP_2M_L1-L4_2017</strain>
        <tissue evidence="1">Whole body</tissue>
    </source>
</reference>
<gene>
    <name evidence="1" type="ORF">K0M31_007718</name>
</gene>
<dbReference type="AlphaFoldDB" id="A0AA40GBZ1"/>
<protein>
    <submittedName>
        <fullName evidence="1">Uncharacterized protein</fullName>
    </submittedName>
</protein>
<organism evidence="1 2">
    <name type="scientific">Melipona bicolor</name>
    <dbReference type="NCBI Taxonomy" id="60889"/>
    <lineage>
        <taxon>Eukaryota</taxon>
        <taxon>Metazoa</taxon>
        <taxon>Ecdysozoa</taxon>
        <taxon>Arthropoda</taxon>
        <taxon>Hexapoda</taxon>
        <taxon>Insecta</taxon>
        <taxon>Pterygota</taxon>
        <taxon>Neoptera</taxon>
        <taxon>Endopterygota</taxon>
        <taxon>Hymenoptera</taxon>
        <taxon>Apocrita</taxon>
        <taxon>Aculeata</taxon>
        <taxon>Apoidea</taxon>
        <taxon>Anthophila</taxon>
        <taxon>Apidae</taxon>
        <taxon>Melipona</taxon>
    </lineage>
</organism>
<evidence type="ECO:0000313" key="2">
    <source>
        <dbReference type="Proteomes" id="UP001177670"/>
    </source>
</evidence>